<proteinExistence type="predicted"/>
<accession>A0ABT1VW24</accession>
<name>A0ABT1VW24_9PROT</name>
<evidence type="ECO:0000313" key="2">
    <source>
        <dbReference type="Proteomes" id="UP001524547"/>
    </source>
</evidence>
<gene>
    <name evidence="1" type="ORF">NFI88_06740</name>
</gene>
<dbReference type="EMBL" id="JAMZEJ010000004">
    <property type="protein sequence ID" value="MCQ8240541.1"/>
    <property type="molecule type" value="Genomic_DNA"/>
</dbReference>
<organism evidence="1 2">
    <name type="scientific">Rhizosaccharibacter radicis</name>
    <dbReference type="NCBI Taxonomy" id="2782605"/>
    <lineage>
        <taxon>Bacteria</taxon>
        <taxon>Pseudomonadati</taxon>
        <taxon>Pseudomonadota</taxon>
        <taxon>Alphaproteobacteria</taxon>
        <taxon>Acetobacterales</taxon>
        <taxon>Acetobacteraceae</taxon>
        <taxon>Rhizosaccharibacter</taxon>
    </lineage>
</organism>
<keyword evidence="2" id="KW-1185">Reference proteome</keyword>
<dbReference type="RefSeq" id="WP_422919290.1">
    <property type="nucleotide sequence ID" value="NZ_JAMZEJ010000004.1"/>
</dbReference>
<reference evidence="1 2" key="1">
    <citation type="submission" date="2022-06" db="EMBL/GenBank/DDBJ databases">
        <title>Rhizosaccharibacter gen. nov. sp. nov. KSS12, endophytic bacteria isolated from sugarcane.</title>
        <authorList>
            <person name="Pitiwittayakul N."/>
        </authorList>
    </citation>
    <scope>NUCLEOTIDE SEQUENCE [LARGE SCALE GENOMIC DNA]</scope>
    <source>
        <strain evidence="1 2">KSS12</strain>
    </source>
</reference>
<evidence type="ECO:0000313" key="1">
    <source>
        <dbReference type="EMBL" id="MCQ8240541.1"/>
    </source>
</evidence>
<protein>
    <submittedName>
        <fullName evidence="1">Uncharacterized protein</fullName>
    </submittedName>
</protein>
<sequence>MSRLMLGILRMAAEAVTMRDVTMELLMSRALDRSDVRLQRLMTKRVGAALQNQRPNGVVRST</sequence>
<dbReference type="Proteomes" id="UP001524547">
    <property type="component" value="Unassembled WGS sequence"/>
</dbReference>
<comment type="caution">
    <text evidence="1">The sequence shown here is derived from an EMBL/GenBank/DDBJ whole genome shotgun (WGS) entry which is preliminary data.</text>
</comment>